<evidence type="ECO:0000256" key="6">
    <source>
        <dbReference type="ARBA" id="ARBA00022619"/>
    </source>
</evidence>
<organism evidence="10">
    <name type="scientific">hydrothermal vent metagenome</name>
    <dbReference type="NCBI Taxonomy" id="652676"/>
    <lineage>
        <taxon>unclassified sequences</taxon>
        <taxon>metagenomes</taxon>
        <taxon>ecological metagenomes</taxon>
    </lineage>
</organism>
<comment type="function">
    <text evidence="2">Catalyzes the dismutation of two molecules of 6,7-dimethyl-8-ribityllumazine, resulting in the formation of riboflavin and 5-amino-6-(D-ribitylamino)uracil.</text>
</comment>
<gene>
    <name evidence="10" type="ORF">MNBD_GAMMA17-1672</name>
</gene>
<dbReference type="SUPFAM" id="SSF63380">
    <property type="entry name" value="Riboflavin synthase domain-like"/>
    <property type="match status" value="2"/>
</dbReference>
<sequence>MFTGLVEAVGKVVSIENRGGESRMSFASASIGLSDAQLGDSIAINGVCLTVVSKTDVQFAADVSAETLSCTTLGALKSGSHVNLERALLPTTRLGGHMVSGHVDGVAQVASIKPQGESIIIAFEVPPALSKYIASKGSICVDGVSLTTNVVSESSFEVNIIPHTQQHTIIGAYQQGTQVNIEVDVVARYLERLLQGGSVKSTSNISRELLASQGFVD</sequence>
<evidence type="ECO:0000256" key="1">
    <source>
        <dbReference type="ARBA" id="ARBA00000968"/>
    </source>
</evidence>
<dbReference type="NCBIfam" id="NF006767">
    <property type="entry name" value="PRK09289.1"/>
    <property type="match status" value="1"/>
</dbReference>
<feature type="domain" description="Lumazine-binding" evidence="9">
    <location>
        <begin position="1"/>
        <end position="97"/>
    </location>
</feature>
<dbReference type="InterPro" id="IPR017938">
    <property type="entry name" value="Riboflavin_synthase-like_b-brl"/>
</dbReference>
<dbReference type="PANTHER" id="PTHR21098:SF12">
    <property type="entry name" value="RIBOFLAVIN SYNTHASE"/>
    <property type="match status" value="1"/>
</dbReference>
<feature type="domain" description="Lumazine-binding" evidence="9">
    <location>
        <begin position="98"/>
        <end position="194"/>
    </location>
</feature>
<evidence type="ECO:0000256" key="2">
    <source>
        <dbReference type="ARBA" id="ARBA00002803"/>
    </source>
</evidence>
<evidence type="ECO:0000256" key="8">
    <source>
        <dbReference type="ARBA" id="ARBA00022737"/>
    </source>
</evidence>
<dbReference type="FunFam" id="2.40.30.20:FF:000003">
    <property type="entry name" value="Riboflavin synthase, alpha subunit"/>
    <property type="match status" value="1"/>
</dbReference>
<keyword evidence="8" id="KW-0677">Repeat</keyword>
<dbReference type="InterPro" id="IPR023366">
    <property type="entry name" value="ATP_synth_asu-like_sf"/>
</dbReference>
<dbReference type="AlphaFoldDB" id="A0A3B0ZFB4"/>
<evidence type="ECO:0000256" key="5">
    <source>
        <dbReference type="ARBA" id="ARBA00013950"/>
    </source>
</evidence>
<evidence type="ECO:0000256" key="4">
    <source>
        <dbReference type="ARBA" id="ARBA00012827"/>
    </source>
</evidence>
<dbReference type="GO" id="GO:0004746">
    <property type="term" value="F:riboflavin synthase activity"/>
    <property type="evidence" value="ECO:0007669"/>
    <property type="project" value="UniProtKB-EC"/>
</dbReference>
<evidence type="ECO:0000259" key="9">
    <source>
        <dbReference type="PROSITE" id="PS51177"/>
    </source>
</evidence>
<dbReference type="GO" id="GO:0009231">
    <property type="term" value="P:riboflavin biosynthetic process"/>
    <property type="evidence" value="ECO:0007669"/>
    <property type="project" value="UniProtKB-KW"/>
</dbReference>
<reference evidence="10" key="1">
    <citation type="submission" date="2018-06" db="EMBL/GenBank/DDBJ databases">
        <authorList>
            <person name="Zhirakovskaya E."/>
        </authorList>
    </citation>
    <scope>NUCLEOTIDE SEQUENCE</scope>
</reference>
<keyword evidence="6" id="KW-0686">Riboflavin biosynthesis</keyword>
<keyword evidence="7 10" id="KW-0808">Transferase</keyword>
<dbReference type="PANTHER" id="PTHR21098">
    <property type="entry name" value="RIBOFLAVIN SYNTHASE ALPHA CHAIN"/>
    <property type="match status" value="1"/>
</dbReference>
<proteinExistence type="predicted"/>
<dbReference type="CDD" id="cd00402">
    <property type="entry name" value="Riboflavin_synthase_like"/>
    <property type="match status" value="1"/>
</dbReference>
<dbReference type="EMBL" id="UOFQ01000178">
    <property type="protein sequence ID" value="VAW90251.1"/>
    <property type="molecule type" value="Genomic_DNA"/>
</dbReference>
<comment type="catalytic activity">
    <reaction evidence="1">
        <text>2 6,7-dimethyl-8-(1-D-ribityl)lumazine + H(+) = 5-amino-6-(D-ribitylamino)uracil + riboflavin</text>
        <dbReference type="Rhea" id="RHEA:20772"/>
        <dbReference type="ChEBI" id="CHEBI:15378"/>
        <dbReference type="ChEBI" id="CHEBI:15934"/>
        <dbReference type="ChEBI" id="CHEBI:57986"/>
        <dbReference type="ChEBI" id="CHEBI:58201"/>
        <dbReference type="EC" id="2.5.1.9"/>
    </reaction>
</comment>
<dbReference type="InterPro" id="IPR001783">
    <property type="entry name" value="Lumazine-bd"/>
</dbReference>
<dbReference type="NCBIfam" id="TIGR00187">
    <property type="entry name" value="ribE"/>
    <property type="match status" value="1"/>
</dbReference>
<dbReference type="PIRSF" id="PIRSF000498">
    <property type="entry name" value="Riboflavin_syn_A"/>
    <property type="match status" value="1"/>
</dbReference>
<dbReference type="Gene3D" id="2.40.30.20">
    <property type="match status" value="2"/>
</dbReference>
<dbReference type="FunFam" id="2.40.30.20:FF:000004">
    <property type="entry name" value="Riboflavin synthase, alpha subunit"/>
    <property type="match status" value="1"/>
</dbReference>
<name>A0A3B0ZFB4_9ZZZZ</name>
<evidence type="ECO:0000256" key="3">
    <source>
        <dbReference type="ARBA" id="ARBA00004887"/>
    </source>
</evidence>
<evidence type="ECO:0000256" key="7">
    <source>
        <dbReference type="ARBA" id="ARBA00022679"/>
    </source>
</evidence>
<dbReference type="NCBIfam" id="NF009566">
    <property type="entry name" value="PRK13020.1"/>
    <property type="match status" value="1"/>
</dbReference>
<dbReference type="PROSITE" id="PS51177">
    <property type="entry name" value="LUMAZINE_BIND"/>
    <property type="match status" value="2"/>
</dbReference>
<dbReference type="InterPro" id="IPR026017">
    <property type="entry name" value="Lumazine-bd_dom"/>
</dbReference>
<accession>A0A3B0ZFB4</accession>
<dbReference type="EC" id="2.5.1.9" evidence="4"/>
<dbReference type="Pfam" id="PF00677">
    <property type="entry name" value="Lum_binding"/>
    <property type="match status" value="2"/>
</dbReference>
<comment type="pathway">
    <text evidence="3">Cofactor biosynthesis; riboflavin biosynthesis; riboflavin from 2-hydroxy-3-oxobutyl phosphate and 5-amino-6-(D-ribitylamino)uracil: step 2/2.</text>
</comment>
<protein>
    <recommendedName>
        <fullName evidence="5">Riboflavin synthase</fullName>
        <ecNumber evidence="4">2.5.1.9</ecNumber>
    </recommendedName>
</protein>
<evidence type="ECO:0000313" key="10">
    <source>
        <dbReference type="EMBL" id="VAW90251.1"/>
    </source>
</evidence>